<keyword evidence="2" id="KW-1185">Reference proteome</keyword>
<organism evidence="1 2">
    <name type="scientific">Loktanella gaetbuli</name>
    <dbReference type="NCBI Taxonomy" id="2881335"/>
    <lineage>
        <taxon>Bacteria</taxon>
        <taxon>Pseudomonadati</taxon>
        <taxon>Pseudomonadota</taxon>
        <taxon>Alphaproteobacteria</taxon>
        <taxon>Rhodobacterales</taxon>
        <taxon>Roseobacteraceae</taxon>
        <taxon>Loktanella</taxon>
    </lineage>
</organism>
<dbReference type="InterPro" id="IPR052942">
    <property type="entry name" value="LPS_cholinephosphotransferase"/>
</dbReference>
<dbReference type="RefSeq" id="WP_226749153.1">
    <property type="nucleotide sequence ID" value="NZ_JAJATZ010000010.1"/>
</dbReference>
<proteinExistence type="predicted"/>
<dbReference type="PANTHER" id="PTHR43404:SF1">
    <property type="entry name" value="MNN4P"/>
    <property type="match status" value="1"/>
</dbReference>
<name>A0ABS8BY93_9RHOB</name>
<protein>
    <submittedName>
        <fullName evidence="1">LicD family protein</fullName>
    </submittedName>
</protein>
<evidence type="ECO:0000313" key="1">
    <source>
        <dbReference type="EMBL" id="MCB5200675.1"/>
    </source>
</evidence>
<comment type="caution">
    <text evidence="1">The sequence shown here is derived from an EMBL/GenBank/DDBJ whole genome shotgun (WGS) entry which is preliminary data.</text>
</comment>
<reference evidence="1" key="1">
    <citation type="submission" date="2021-10" db="EMBL/GenBank/DDBJ databases">
        <title>Loktanella gaetbuli sp. nov., isolated from a tidal flat.</title>
        <authorList>
            <person name="Park S."/>
            <person name="Yoon J.-H."/>
        </authorList>
    </citation>
    <scope>NUCLEOTIDE SEQUENCE</scope>
    <source>
        <strain evidence="1">TSTF-M6</strain>
    </source>
</reference>
<dbReference type="EMBL" id="JAJATZ010000010">
    <property type="protein sequence ID" value="MCB5200675.1"/>
    <property type="molecule type" value="Genomic_DNA"/>
</dbReference>
<sequence length="390" mass="43350">MSPRAFRALRWLNRSHGPALRLTFAGLMAVTTFIITGRAALAREAAALCRGDRFATAMHRLRWYLTHGWTARMMPGDVPLFDPTSDMDPGTVHALADWLAGRRGLHADLARLYVLARQIRDSRDPADQQALMQRFETQASDLVRDIAYPDTRKRVAGKSAPQFTLDQARAALSAIQSCDLPFYVISGTFLGAVREGAFLAHDYDIDVGIDIVDFDEAKLRHQITASADLAYINASDHLDLTRDPDGLWTGQPQPALIRVMHASGIGIDIFVHHPDGDLSWHGSAKHRWDNSAFTLADYALSGLSVRGPADADRYLTENYGDWRTPVTSFNCSTGTPNVSFPRNPSALAEQLRTALLPGRPTDRQVAALILWQEGYLHRTGDRTTFRFGWI</sequence>
<gene>
    <name evidence="1" type="ORF">LGQ03_15665</name>
</gene>
<accession>A0ABS8BY93</accession>
<dbReference type="PANTHER" id="PTHR43404">
    <property type="entry name" value="LIPOPOLYSACCHARIDE CHOLINEPHOSPHOTRANSFERASE LICD"/>
    <property type="match status" value="1"/>
</dbReference>
<evidence type="ECO:0000313" key="2">
    <source>
        <dbReference type="Proteomes" id="UP001138961"/>
    </source>
</evidence>
<dbReference type="Proteomes" id="UP001138961">
    <property type="component" value="Unassembled WGS sequence"/>
</dbReference>